<evidence type="ECO:0000313" key="5">
    <source>
        <dbReference type="Proteomes" id="UP000324233"/>
    </source>
</evidence>
<feature type="chain" id="PRO_5023045680" description="Multicopper oxidase" evidence="3">
    <location>
        <begin position="28"/>
        <end position="2175"/>
    </location>
</feature>
<proteinExistence type="predicted"/>
<feature type="region of interest" description="Disordered" evidence="2">
    <location>
        <begin position="716"/>
        <end position="783"/>
    </location>
</feature>
<sequence length="2175" mass="230875" precursor="true">MRRPGGLSSFLAIVPAALLLLGAGSRAARSDTIEVDGVIAGGMVKWVVGGSDATNVAVKPGDEVVWKAVSGTHGALFDAQATAESLLAFQSGGGLPALGPQTAVADGAMGWGTPPLPAGSTLARATVKAGVPAGATLGFFCTQHGRMMSGSLKVPTATNVIQIDGVIQGGTPTWMVGTKAAADVEVKSGDTIAWRAVSGTHGVVFDTQAQAEAFLSFEGGGGLPALGPQTVGTETVWGTAPQAAGTILAQATVKPGLPPGTTLGFFCSRHGRHMGGMLARPPLKLAPNDSPKDPSGLDDPRIKRVVKAQVVALDYGFLCNRLGTAMPQGMIFALKRDVVPNSSDPKASIGAGCVTLRPGKRARPVVLRANVGDCLEITFTNLLSESPPKVPFPLEHPATRTAGVHVSGMELIGTVDSDASYVGLNLDGQAAANSSDCKPGETKIYRFYARAEGAFLLYSTAAQLGASLDAAQLTAGLFGSVTVEPEGAEWYRSQVTRKDLELASKPNRRGPHGHPVIDYDATYPAGTSYEDLSPDGGGLKTPIPAGTPILRMTKPAPDDHGKPALEIVHSDLTAIVTGPYQGLLPEPAGRPNPVYPDARKPYREFSIHYHDALTAVQAFPEFNPPGPGQPETRTSSAMSAGQDNFAINYGMAGIGAEIWANRIKVGPMARSVESKYEEFFLSSWVVGDPAMIVDHPANSQYQRDFQPQIAAVTGGHAAGHAAAADAPAGDAGGGHGPSEPLPPAAEAAPPATGAARPLMSSRSSPPVPRGFPRRRPPEEDVGLEAVETPAAATKAYFPDDPSNVYHSYLNDHVRFRVLHAGGNITHVHHLHAHQWLRTPGSDESLLLDSQTITPGDGFTQEIIYGSGNRNLTVGDSIFHCHFYPHFAQGMWSLWRTHDVFEAGTPLDPDGRAAADSRALPDGEIERGTPIPAVVPIPTLPMAPIPAPVKIVKVGDPSRPNELSGYKAVPVDPGSQDNPGYPFFVPGVGGRRSPHPPLDFAVDGGVTLDGGLPRHIIMGGDVSYQKQNAYDFTKLNEHLSAVELPEQGTPEEQVAMAFHELKSHPTDTPDGGTGLFLTNGKPRAPGAPYADPTGGPYTKPEELGGHVVYKAADIQLDVVLNKSGWHYPQQRILSLWGDVRDTLENRRIAEPLFFRANSGDVVEYWQANLVPNVYELDDFQVRTPTDVIGQHIHLVKFDVTSSDGGANGFNYEDGTFSPDEVRERIEAINKAGGIFLPGLSGRKTLKAKPIPFFGPGAPIVDVNGNHVNAWDGAQATVQRWFADPITDNPQPPKSPKDRTLRSVFTHDHLGPSTHQQAGLYAALLVEPRGSSWSDSSTGLALGGRDAAPYDSGTGSPTKDGGPTSWQAIIASADKASSYREFALELQDTQLAYKSGSVSPPSAPVAYQKYQAEIPSPFPPTFGWTDPSNAINPPKLRDNNKVNQPTLITSGPEPGTRSINYRSEPISARIAPPNLNPMDPSHAFASIARNDPLLNNQGDPQNPIGPGSSFKYPNAYPGAGPLDPYTPLLRAYENDDVQVRVLIGAHFLPHSFNLHGLRWLQEAGNPDSGYVSTQVMSISEHYEMLFRLPPSAAKQLVPTTPPAADYLYMASSDTRGLLNGNWGILRAYQGKADSLAPLPTNPGMAAPSGALANVQKFYDGLVAAGKVKDFEVFAVSPASVKNADGTANPDGLVYYNRGSSKLNDPSAVVYVTKDDYDDANNQFKPGYIPEPLVLRANAGDLIRVKLTNRIALPGANGGRQRAGLHPQLLSYDVTTSDGFNGGNNANQTAEAPGDSVSYTWYAGEIDAAGNGRPVEFGAVNLTPSDPASSPSESQANHGLFGALVIEPEGATWVADTDSRAQATVTLGGDKGQFREFVLMIQDNVPASSAMILQAINYRTEPIAYRFNYQTDQAFPDFNAIDITDATSDLPSVVVPDPKMPNFSDPQTPIFHAPQKLPVRFRVLHPGGNSYTPFTIHGHVWNWTPTKKGTESRVLGNDSPSLRIGTLGSVPPNSQFNILLDHAGGEAGIVGDYLYRGFESTELQAGLWGIFRVGKEGADQINVRSVLLQGNLITVSGRVWKKLNAPGFAKEVSLLDAGGQAVGNPATVNPADGTFQLTAVVSQPIGAYQLSSSDGGTARLVVQPVQVKKVKPQLPAEARDRRPEDATRFLPQEMPLKP</sequence>
<feature type="compositionally biased region" description="Low complexity" evidence="2">
    <location>
        <begin position="744"/>
        <end position="764"/>
    </location>
</feature>
<dbReference type="EMBL" id="CP042997">
    <property type="protein sequence ID" value="QEH38563.1"/>
    <property type="molecule type" value="Genomic_DNA"/>
</dbReference>
<name>A0A5B9WDN4_9BACT</name>
<keyword evidence="3" id="KW-0732">Signal</keyword>
<feature type="compositionally biased region" description="Basic and acidic residues" evidence="2">
    <location>
        <begin position="2154"/>
        <end position="2164"/>
    </location>
</feature>
<accession>A0A5B9WDN4</accession>
<dbReference type="InterPro" id="IPR002355">
    <property type="entry name" value="Cu_oxidase_Cu_BS"/>
</dbReference>
<gene>
    <name evidence="4" type="ORF">OJF2_71660</name>
</gene>
<dbReference type="SUPFAM" id="SSF49503">
    <property type="entry name" value="Cupredoxins"/>
    <property type="match status" value="3"/>
</dbReference>
<feature type="region of interest" description="Disordered" evidence="2">
    <location>
        <begin position="1333"/>
        <end position="1363"/>
    </location>
</feature>
<organism evidence="4 5">
    <name type="scientific">Aquisphaera giovannonii</name>
    <dbReference type="NCBI Taxonomy" id="406548"/>
    <lineage>
        <taxon>Bacteria</taxon>
        <taxon>Pseudomonadati</taxon>
        <taxon>Planctomycetota</taxon>
        <taxon>Planctomycetia</taxon>
        <taxon>Isosphaerales</taxon>
        <taxon>Isosphaeraceae</taxon>
        <taxon>Aquisphaera</taxon>
    </lineage>
</organism>
<keyword evidence="5" id="KW-1185">Reference proteome</keyword>
<reference evidence="4 5" key="1">
    <citation type="submission" date="2019-08" db="EMBL/GenBank/DDBJ databases">
        <title>Deep-cultivation of Planctomycetes and their phenomic and genomic characterization uncovers novel biology.</title>
        <authorList>
            <person name="Wiegand S."/>
            <person name="Jogler M."/>
            <person name="Boedeker C."/>
            <person name="Pinto D."/>
            <person name="Vollmers J."/>
            <person name="Rivas-Marin E."/>
            <person name="Kohn T."/>
            <person name="Peeters S.H."/>
            <person name="Heuer A."/>
            <person name="Rast P."/>
            <person name="Oberbeckmann S."/>
            <person name="Bunk B."/>
            <person name="Jeske O."/>
            <person name="Meyerdierks A."/>
            <person name="Storesund J.E."/>
            <person name="Kallscheuer N."/>
            <person name="Luecker S."/>
            <person name="Lage O.M."/>
            <person name="Pohl T."/>
            <person name="Merkel B.J."/>
            <person name="Hornburger P."/>
            <person name="Mueller R.-W."/>
            <person name="Bruemmer F."/>
            <person name="Labrenz M."/>
            <person name="Spormann A.M."/>
            <person name="Op den Camp H."/>
            <person name="Overmann J."/>
            <person name="Amann R."/>
            <person name="Jetten M.S.M."/>
            <person name="Mascher T."/>
            <person name="Medema M.H."/>
            <person name="Devos D.P."/>
            <person name="Kaster A.-K."/>
            <person name="Ovreas L."/>
            <person name="Rohde M."/>
            <person name="Galperin M.Y."/>
            <person name="Jogler C."/>
        </authorList>
    </citation>
    <scope>NUCLEOTIDE SEQUENCE [LARGE SCALE GENOMIC DNA]</scope>
    <source>
        <strain evidence="4 5">OJF2</strain>
    </source>
</reference>
<evidence type="ECO:0000256" key="1">
    <source>
        <dbReference type="ARBA" id="ARBA00022723"/>
    </source>
</evidence>
<feature type="region of interest" description="Disordered" evidence="2">
    <location>
        <begin position="1433"/>
        <end position="1456"/>
    </location>
</feature>
<dbReference type="GO" id="GO:0005507">
    <property type="term" value="F:copper ion binding"/>
    <property type="evidence" value="ECO:0007669"/>
    <property type="project" value="InterPro"/>
</dbReference>
<dbReference type="Gene3D" id="2.60.40.420">
    <property type="entry name" value="Cupredoxins - blue copper proteins"/>
    <property type="match status" value="6"/>
</dbReference>
<protein>
    <recommendedName>
        <fullName evidence="6">Multicopper oxidase</fullName>
    </recommendedName>
</protein>
<evidence type="ECO:0000256" key="2">
    <source>
        <dbReference type="SAM" id="MobiDB-lite"/>
    </source>
</evidence>
<evidence type="ECO:0008006" key="6">
    <source>
        <dbReference type="Google" id="ProtNLM"/>
    </source>
</evidence>
<keyword evidence="1" id="KW-0479">Metal-binding</keyword>
<evidence type="ECO:0000256" key="3">
    <source>
        <dbReference type="SAM" id="SignalP"/>
    </source>
</evidence>
<dbReference type="PROSITE" id="PS00080">
    <property type="entry name" value="MULTICOPPER_OXIDASE2"/>
    <property type="match status" value="1"/>
</dbReference>
<feature type="compositionally biased region" description="Low complexity" evidence="2">
    <location>
        <begin position="716"/>
        <end position="729"/>
    </location>
</feature>
<feature type="region of interest" description="Disordered" evidence="2">
    <location>
        <begin position="2149"/>
        <end position="2175"/>
    </location>
</feature>
<feature type="signal peptide" evidence="3">
    <location>
        <begin position="1"/>
        <end position="27"/>
    </location>
</feature>
<dbReference type="RefSeq" id="WP_210420295.1">
    <property type="nucleotide sequence ID" value="NZ_CP042997.1"/>
</dbReference>
<dbReference type="Proteomes" id="UP000324233">
    <property type="component" value="Chromosome"/>
</dbReference>
<dbReference type="InterPro" id="IPR008972">
    <property type="entry name" value="Cupredoxin"/>
</dbReference>
<evidence type="ECO:0000313" key="4">
    <source>
        <dbReference type="EMBL" id="QEH38563.1"/>
    </source>
</evidence>
<dbReference type="KEGG" id="agv:OJF2_71660"/>